<evidence type="ECO:0000256" key="2">
    <source>
        <dbReference type="ARBA" id="ARBA00022723"/>
    </source>
</evidence>
<evidence type="ECO:0000259" key="7">
    <source>
        <dbReference type="PROSITE" id="PS50048"/>
    </source>
</evidence>
<evidence type="ECO:0000256" key="3">
    <source>
        <dbReference type="ARBA" id="ARBA00023015"/>
    </source>
</evidence>
<organism evidence="8 9">
    <name type="scientific">Basidiobolus ranarum</name>
    <dbReference type="NCBI Taxonomy" id="34480"/>
    <lineage>
        <taxon>Eukaryota</taxon>
        <taxon>Fungi</taxon>
        <taxon>Fungi incertae sedis</taxon>
        <taxon>Zoopagomycota</taxon>
        <taxon>Entomophthoromycotina</taxon>
        <taxon>Basidiobolomycetes</taxon>
        <taxon>Basidiobolales</taxon>
        <taxon>Basidiobolaceae</taxon>
        <taxon>Basidiobolus</taxon>
    </lineage>
</organism>
<evidence type="ECO:0000313" key="9">
    <source>
        <dbReference type="Proteomes" id="UP001479436"/>
    </source>
</evidence>
<evidence type="ECO:0000256" key="4">
    <source>
        <dbReference type="ARBA" id="ARBA00023163"/>
    </source>
</evidence>
<feature type="domain" description="Zn(2)-C6 fungal-type" evidence="7">
    <location>
        <begin position="19"/>
        <end position="49"/>
    </location>
</feature>
<evidence type="ECO:0000256" key="5">
    <source>
        <dbReference type="ARBA" id="ARBA00023242"/>
    </source>
</evidence>
<keyword evidence="9" id="KW-1185">Reference proteome</keyword>
<dbReference type="InterPro" id="IPR050815">
    <property type="entry name" value="TF_fung"/>
</dbReference>
<keyword evidence="5" id="KW-0539">Nucleus</keyword>
<sequence>MDTDNYEYSSLKRKRLTQACDCCRKMKVRCDATKPSCSTCYRLNTPCTFLTRNKRRGPRQNLMDAFGFLSGVSGNFQQTVLKMDGGKIIEVTSSMAAGEGNEMEAILHEEQPSQSSQGRSERLGKTPEVDVKVDSKSELSAQDHNFSLLSPPSEVNELSPLRTPKTFQQTSYLCSPNKPSITPDVELETKNILIPQNHNSSLRTSHPEENQLPSLRSQKEFQDSIYFHSHSESSVTPESEETLRKFDPESRLVATFFDYIHIHIPIVHQATFMRRYHEGKVESTLMDSICALASRYQPQTCEDPSDSIYSKRFEDKIFSCCENTSVEVIQALLLMSMYEISYGRQNRSCVYIGKCIYLILYNTCYVSREIKLQSIL</sequence>
<dbReference type="Gene3D" id="4.10.240.10">
    <property type="entry name" value="Zn(2)-C6 fungal-type DNA-binding domain"/>
    <property type="match status" value="1"/>
</dbReference>
<dbReference type="Pfam" id="PF04082">
    <property type="entry name" value="Fungal_trans"/>
    <property type="match status" value="1"/>
</dbReference>
<reference evidence="8 9" key="1">
    <citation type="submission" date="2023-04" db="EMBL/GenBank/DDBJ databases">
        <title>Genome of Basidiobolus ranarum AG-B5.</title>
        <authorList>
            <person name="Stajich J.E."/>
            <person name="Carter-House D."/>
            <person name="Gryganskyi A."/>
        </authorList>
    </citation>
    <scope>NUCLEOTIDE SEQUENCE [LARGE SCALE GENOMIC DNA]</scope>
    <source>
        <strain evidence="8 9">AG-B5</strain>
    </source>
</reference>
<proteinExistence type="predicted"/>
<dbReference type="PANTHER" id="PTHR47338:SF5">
    <property type="entry name" value="ZN(II)2CYS6 TRANSCRIPTION FACTOR (EUROFUNG)"/>
    <property type="match status" value="1"/>
</dbReference>
<dbReference type="PROSITE" id="PS50048">
    <property type="entry name" value="ZN2_CY6_FUNGAL_2"/>
    <property type="match status" value="1"/>
</dbReference>
<dbReference type="SUPFAM" id="SSF57701">
    <property type="entry name" value="Zn2/Cys6 DNA-binding domain"/>
    <property type="match status" value="1"/>
</dbReference>
<accession>A0ABR2WV07</accession>
<feature type="region of interest" description="Disordered" evidence="6">
    <location>
        <begin position="109"/>
        <end position="132"/>
    </location>
</feature>
<dbReference type="PROSITE" id="PS00463">
    <property type="entry name" value="ZN2_CY6_FUNGAL_1"/>
    <property type="match status" value="1"/>
</dbReference>
<feature type="compositionally biased region" description="Basic and acidic residues" evidence="6">
    <location>
        <begin position="119"/>
        <end position="132"/>
    </location>
</feature>
<name>A0ABR2WV07_9FUNG</name>
<dbReference type="InterPro" id="IPR001138">
    <property type="entry name" value="Zn2Cys6_DnaBD"/>
</dbReference>
<dbReference type="SMART" id="SM00066">
    <property type="entry name" value="GAL4"/>
    <property type="match status" value="1"/>
</dbReference>
<keyword evidence="2" id="KW-0479">Metal-binding</keyword>
<evidence type="ECO:0000256" key="1">
    <source>
        <dbReference type="ARBA" id="ARBA00004123"/>
    </source>
</evidence>
<dbReference type="CDD" id="cd00067">
    <property type="entry name" value="GAL4"/>
    <property type="match status" value="1"/>
</dbReference>
<dbReference type="CDD" id="cd12148">
    <property type="entry name" value="fungal_TF_MHR"/>
    <property type="match status" value="1"/>
</dbReference>
<keyword evidence="4" id="KW-0804">Transcription</keyword>
<evidence type="ECO:0000313" key="8">
    <source>
        <dbReference type="EMBL" id="KAK9765343.1"/>
    </source>
</evidence>
<comment type="caution">
    <text evidence="8">The sequence shown here is derived from an EMBL/GenBank/DDBJ whole genome shotgun (WGS) entry which is preliminary data.</text>
</comment>
<gene>
    <name evidence="8" type="ORF">K7432_006395</name>
</gene>
<keyword evidence="3" id="KW-0805">Transcription regulation</keyword>
<comment type="subcellular location">
    <subcellularLocation>
        <location evidence="1">Nucleus</location>
    </subcellularLocation>
</comment>
<dbReference type="Pfam" id="PF00172">
    <property type="entry name" value="Zn_clus"/>
    <property type="match status" value="1"/>
</dbReference>
<protein>
    <recommendedName>
        <fullName evidence="7">Zn(2)-C6 fungal-type domain-containing protein</fullName>
    </recommendedName>
</protein>
<dbReference type="InterPro" id="IPR007219">
    <property type="entry name" value="XnlR_reg_dom"/>
</dbReference>
<dbReference type="PANTHER" id="PTHR47338">
    <property type="entry name" value="ZN(II)2CYS6 TRANSCRIPTION FACTOR (EUROFUNG)-RELATED"/>
    <property type="match status" value="1"/>
</dbReference>
<evidence type="ECO:0000256" key="6">
    <source>
        <dbReference type="SAM" id="MobiDB-lite"/>
    </source>
</evidence>
<dbReference type="InterPro" id="IPR036864">
    <property type="entry name" value="Zn2-C6_fun-type_DNA-bd_sf"/>
</dbReference>
<dbReference type="EMBL" id="JASJQH010000281">
    <property type="protein sequence ID" value="KAK9765343.1"/>
    <property type="molecule type" value="Genomic_DNA"/>
</dbReference>
<dbReference type="Proteomes" id="UP001479436">
    <property type="component" value="Unassembled WGS sequence"/>
</dbReference>